<organism evidence="7 8">
    <name type="scientific">Zygosaccharomyces bailii (strain CLIB 213 / ATCC 58445 / CBS 680 / BCRC 21525 / NBRC 1098 / NCYC 1416 / NRRL Y-2227)</name>
    <dbReference type="NCBI Taxonomy" id="1333698"/>
    <lineage>
        <taxon>Eukaryota</taxon>
        <taxon>Fungi</taxon>
        <taxon>Dikarya</taxon>
        <taxon>Ascomycota</taxon>
        <taxon>Saccharomycotina</taxon>
        <taxon>Saccharomycetes</taxon>
        <taxon>Saccharomycetales</taxon>
        <taxon>Saccharomycetaceae</taxon>
        <taxon>Zygosaccharomyces</taxon>
    </lineage>
</organism>
<feature type="domain" description="Exocyst complex component Sec8 middle helical bundle" evidence="6">
    <location>
        <begin position="310"/>
        <end position="545"/>
    </location>
</feature>
<feature type="domain" description="Exocyst complex component Sec8 N-terminal" evidence="5">
    <location>
        <begin position="37"/>
        <end position="177"/>
    </location>
</feature>
<dbReference type="PANTHER" id="PTHR14146:SF0">
    <property type="entry name" value="EXOCYST COMPLEX COMPONENT 4"/>
    <property type="match status" value="1"/>
</dbReference>
<dbReference type="EMBL" id="HG316457">
    <property type="protein sequence ID" value="CDF89622.1"/>
    <property type="molecule type" value="Genomic_DNA"/>
</dbReference>
<accession>A0A8J2T7A6</accession>
<evidence type="ECO:0000313" key="8">
    <source>
        <dbReference type="Proteomes" id="UP000019375"/>
    </source>
</evidence>
<dbReference type="GO" id="GO:0090522">
    <property type="term" value="P:vesicle tethering involved in exocytosis"/>
    <property type="evidence" value="ECO:0007669"/>
    <property type="project" value="UniProtKB-UniRule"/>
</dbReference>
<dbReference type="InterPro" id="IPR039682">
    <property type="entry name" value="Sec8/EXOC4"/>
</dbReference>
<proteinExistence type="inferred from homology"/>
<evidence type="ECO:0000256" key="1">
    <source>
        <dbReference type="ARBA" id="ARBA00022448"/>
    </source>
</evidence>
<evidence type="ECO:0000256" key="3">
    <source>
        <dbReference type="ARBA" id="ARBA00022927"/>
    </source>
</evidence>
<comment type="similarity">
    <text evidence="4">Belongs to the SEC8 family.</text>
</comment>
<dbReference type="GO" id="GO:0006904">
    <property type="term" value="P:vesicle docking involved in exocytosis"/>
    <property type="evidence" value="ECO:0007669"/>
    <property type="project" value="InterPro"/>
</dbReference>
<dbReference type="PANTHER" id="PTHR14146">
    <property type="entry name" value="EXOCYST COMPLEX COMPONENT 4"/>
    <property type="match status" value="1"/>
</dbReference>
<evidence type="ECO:0000313" key="7">
    <source>
        <dbReference type="EMBL" id="CDF89622.1"/>
    </source>
</evidence>
<dbReference type="Pfam" id="PF20652">
    <property type="entry name" value="Sec8_C"/>
    <property type="match status" value="1"/>
</dbReference>
<keyword evidence="2 4" id="KW-0268">Exocytosis</keyword>
<dbReference type="InterPro" id="IPR048630">
    <property type="entry name" value="Sec8_M"/>
</dbReference>
<name>A0A8J2T7A6_ZYGB2</name>
<comment type="function">
    <text evidence="4">Component of the exocyst complex involved in the docking of exocytic vesicles with fusion sites on the plasma membrane.</text>
</comment>
<gene>
    <name evidence="7" type="ORF">BN860_08680g</name>
</gene>
<dbReference type="Proteomes" id="UP000019375">
    <property type="component" value="Unassembled WGS sequence"/>
</dbReference>
<keyword evidence="1 4" id="KW-0813">Transport</keyword>
<sequence>MDHLTINQPANRGRRRGLSVNSITDEQKYAMNSSLDNLQNHLTHVESQWNRVLNDDSNPLELALAFLDDTSVGLGHKYQQFKQLKTRIGYDLQEAVNEHFQALNSNVASYSIAVDSITDAQDSILQVKSQVNESGQKITVKKDSLRELNDNALNRNKIIEVLSSLENLLQMPEKIEDHIRKGEYRESQRLLARGFVAGNTHDLWSMKSLHFVKQQLELQEHILFTTIVEELHNIIYSKEGLFLLDENIIENIGMPQEGFTNLENYLYAVVNVDVMNASKSVNSRLENFLESVNNPETFLSDGTPDVEDDKEFGRLFSLLSILNDINKLPSALSILASRCKEEFHSIILKSTEEVRVNHPSLLKIAETVTQDNEFGISVNDVLSVIIRKCFWKIFVKLLLAAQGHRVVFETTKYFQLSAASSPMCKFDEIWGKLLDEIEMLLSRYLNDSEVVATSGASVGDSAISDIPKRQSEQLFSLQQNIEDSSAAKEHAGELKGLLQAIFPGITLLSNAELESVYVEEESYEQEEALVPPSVFNMKIILEPFLVFCQASSNLIPEEQRKQAVPSLQFFMNYMSSNFFPRLQLTLSHLFVTEVESNNPYALENLEESGSIFKAAADFKSLFYKLLYVMNTTYTFRKSITNAILDCLERFYSYYSKLFVSLFGTGENNIARRIITMWLKDRILMNIESRILDGEEILKEEETLVIFKPCMQFFREEKGLQKADILNSVTFSAVIHFLGTIYWVLSWLPPLKKPVDSPEKASDDINAEELRSLWTFFESSDLTNVDRSSTLKLSLDPESSERFDSIVSGFRKLKTSLLSAVRFDIRARCIFHIGLLFQETSDWNFDVVSIELDEHIASLISELKMAENKIRQQLGEKEKDRIFLGIDEVNNHAFVTAASSITVLNDNGIKKLSRNISVLQHTCRNLLSESCKVDMSKGLNFYSLCGSNEATLFRLLENKQLTFTLENLRTILRLQFSEELNRQMKMNGSVGKSVNTMPANKRYNEAVKKLDGLKA</sequence>
<dbReference type="Pfam" id="PF04048">
    <property type="entry name" value="Sec8_N"/>
    <property type="match status" value="1"/>
</dbReference>
<reference evidence="8" key="1">
    <citation type="journal article" date="2013" name="Genome Announc.">
        <title>Genome sequence of the food spoilage yeast Zygosaccharomyces bailii CLIB 213(T).</title>
        <authorList>
            <person name="Galeote V."/>
            <person name="Bigey F."/>
            <person name="Devillers H."/>
            <person name="Neuveglise C."/>
            <person name="Dequin S."/>
        </authorList>
    </citation>
    <scope>NUCLEOTIDE SEQUENCE [LARGE SCALE GENOMIC DNA]</scope>
    <source>
        <strain evidence="8">CLIB 213 / ATCC 58445 / CBS 680 / CCRC 21525 / NBRC 1098 / NCYC 1416 / NRRL Y-2227</strain>
    </source>
</reference>
<evidence type="ECO:0000256" key="2">
    <source>
        <dbReference type="ARBA" id="ARBA00022483"/>
    </source>
</evidence>
<keyword evidence="8" id="KW-1185">Reference proteome</keyword>
<dbReference type="GO" id="GO:0006612">
    <property type="term" value="P:protein targeting to membrane"/>
    <property type="evidence" value="ECO:0007669"/>
    <property type="project" value="UniProtKB-UniRule"/>
</dbReference>
<dbReference type="InterPro" id="IPR007191">
    <property type="entry name" value="Sec8_exocyst_N"/>
</dbReference>
<evidence type="ECO:0000256" key="4">
    <source>
        <dbReference type="RuleBase" id="RU367079"/>
    </source>
</evidence>
<dbReference type="GO" id="GO:0000145">
    <property type="term" value="C:exocyst"/>
    <property type="evidence" value="ECO:0007669"/>
    <property type="project" value="UniProtKB-UniRule"/>
</dbReference>
<dbReference type="GO" id="GO:0015031">
    <property type="term" value="P:protein transport"/>
    <property type="evidence" value="ECO:0007669"/>
    <property type="project" value="UniProtKB-KW"/>
</dbReference>
<dbReference type="OrthoDB" id="272977at2759"/>
<keyword evidence="3 4" id="KW-0653">Protein transport</keyword>
<dbReference type="GO" id="GO:0006893">
    <property type="term" value="P:Golgi to plasma membrane transport"/>
    <property type="evidence" value="ECO:0007669"/>
    <property type="project" value="TreeGrafter"/>
</dbReference>
<evidence type="ECO:0000259" key="5">
    <source>
        <dbReference type="Pfam" id="PF04048"/>
    </source>
</evidence>
<protein>
    <recommendedName>
        <fullName evidence="4">Exocyst complex component Sec8</fullName>
    </recommendedName>
</protein>
<evidence type="ECO:0000259" key="6">
    <source>
        <dbReference type="Pfam" id="PF20652"/>
    </source>
</evidence>
<dbReference type="AlphaFoldDB" id="A0A8J2T7A6"/>